<evidence type="ECO:0000313" key="1">
    <source>
        <dbReference type="EMBL" id="MQM20783.1"/>
    </source>
</evidence>
<name>A0A843XNN6_COLES</name>
<organism evidence="1 2">
    <name type="scientific">Colocasia esculenta</name>
    <name type="common">Wild taro</name>
    <name type="synonym">Arum esculentum</name>
    <dbReference type="NCBI Taxonomy" id="4460"/>
    <lineage>
        <taxon>Eukaryota</taxon>
        <taxon>Viridiplantae</taxon>
        <taxon>Streptophyta</taxon>
        <taxon>Embryophyta</taxon>
        <taxon>Tracheophyta</taxon>
        <taxon>Spermatophyta</taxon>
        <taxon>Magnoliopsida</taxon>
        <taxon>Liliopsida</taxon>
        <taxon>Araceae</taxon>
        <taxon>Aroideae</taxon>
        <taxon>Colocasieae</taxon>
        <taxon>Colocasia</taxon>
    </lineage>
</organism>
<proteinExistence type="predicted"/>
<reference evidence="1" key="1">
    <citation type="submission" date="2017-07" db="EMBL/GenBank/DDBJ databases">
        <title>Taro Niue Genome Assembly and Annotation.</title>
        <authorList>
            <person name="Atibalentja N."/>
            <person name="Keating K."/>
            <person name="Fields C.J."/>
        </authorList>
    </citation>
    <scope>NUCLEOTIDE SEQUENCE</scope>
    <source>
        <strain evidence="1">Niue_2</strain>
        <tissue evidence="1">Leaf</tissue>
    </source>
</reference>
<accession>A0A843XNN6</accession>
<keyword evidence="2" id="KW-1185">Reference proteome</keyword>
<dbReference type="Proteomes" id="UP000652761">
    <property type="component" value="Unassembled WGS sequence"/>
</dbReference>
<dbReference type="AlphaFoldDB" id="A0A843XNN6"/>
<evidence type="ECO:0000313" key="2">
    <source>
        <dbReference type="Proteomes" id="UP000652761"/>
    </source>
</evidence>
<sequence>MSFTTCWGPVEECWAAGDLWIDHKMDIFFPCSSATTCPNRPPGVEQRTFITLTLNCNGSQPVASYARNRCRIDSGFTKCSSGWKSGCCYY</sequence>
<gene>
    <name evidence="1" type="ORF">Taro_053811</name>
</gene>
<dbReference type="EMBL" id="NMUH01010181">
    <property type="protein sequence ID" value="MQM20783.1"/>
    <property type="molecule type" value="Genomic_DNA"/>
</dbReference>
<comment type="caution">
    <text evidence="1">The sequence shown here is derived from an EMBL/GenBank/DDBJ whole genome shotgun (WGS) entry which is preliminary data.</text>
</comment>
<protein>
    <submittedName>
        <fullName evidence="1">Uncharacterized protein</fullName>
    </submittedName>
</protein>